<feature type="transmembrane region" description="Helical" evidence="5">
    <location>
        <begin position="150"/>
        <end position="168"/>
    </location>
</feature>
<dbReference type="PANTHER" id="PTHR11453:SF38">
    <property type="entry name" value="ANION TRANSPORTER (EUROFUNG)"/>
    <property type="match status" value="1"/>
</dbReference>
<dbReference type="AlphaFoldDB" id="A0A0D2H9R5"/>
<comment type="subcellular location">
    <subcellularLocation>
        <location evidence="1">Membrane</location>
        <topology evidence="1">Multi-pass membrane protein</topology>
    </subcellularLocation>
</comment>
<reference evidence="7" key="1">
    <citation type="submission" date="2015-01" db="EMBL/GenBank/DDBJ databases">
        <title>The Genome Sequence of Cladophialophora bantiana CBS 173.52.</title>
        <authorList>
            <consortium name="The Broad Institute Genomics Platform"/>
            <person name="Cuomo C."/>
            <person name="de Hoog S."/>
            <person name="Gorbushina A."/>
            <person name="Stielow B."/>
            <person name="Teixiera M."/>
            <person name="Abouelleil A."/>
            <person name="Chapman S.B."/>
            <person name="Priest M."/>
            <person name="Young S.K."/>
            <person name="Wortman J."/>
            <person name="Nusbaum C."/>
            <person name="Birren B."/>
        </authorList>
    </citation>
    <scope>NUCLEOTIDE SEQUENCE [LARGE SCALE GENOMIC DNA]</scope>
    <source>
        <strain evidence="7">CBS 173.52</strain>
    </source>
</reference>
<keyword evidence="8" id="KW-1185">Reference proteome</keyword>
<keyword evidence="3 5" id="KW-1133">Transmembrane helix</keyword>
<evidence type="ECO:0000256" key="2">
    <source>
        <dbReference type="ARBA" id="ARBA00022692"/>
    </source>
</evidence>
<feature type="transmembrane region" description="Helical" evidence="5">
    <location>
        <begin position="115"/>
        <end position="138"/>
    </location>
</feature>
<dbReference type="HOGENOM" id="CLU_1214624_0_0_1"/>
<keyword evidence="4 5" id="KW-0472">Membrane</keyword>
<evidence type="ECO:0000313" key="8">
    <source>
        <dbReference type="Proteomes" id="UP000053789"/>
    </source>
</evidence>
<organism evidence="7 8">
    <name type="scientific">Cladophialophora bantiana (strain ATCC 10958 / CBS 173.52 / CDC B-1940 / NIH 8579)</name>
    <name type="common">Xylohypha bantiana</name>
    <dbReference type="NCBI Taxonomy" id="1442370"/>
    <lineage>
        <taxon>Eukaryota</taxon>
        <taxon>Fungi</taxon>
        <taxon>Dikarya</taxon>
        <taxon>Ascomycota</taxon>
        <taxon>Pezizomycotina</taxon>
        <taxon>Eurotiomycetes</taxon>
        <taxon>Chaetothyriomycetidae</taxon>
        <taxon>Chaetothyriales</taxon>
        <taxon>Herpotrichiellaceae</taxon>
        <taxon>Cladophialophora</taxon>
    </lineage>
</organism>
<dbReference type="RefSeq" id="XP_016614289.1">
    <property type="nucleotide sequence ID" value="XM_016769305.1"/>
</dbReference>
<dbReference type="VEuPathDB" id="FungiDB:Z519_11594"/>
<sequence length="228" mass="26460">MELNVADDVYNWDEKLRGWRSHRIFHPGRGMYHDVRRRLPYYWSNITDGWAYHTLASAVRVYFLVLLPALAFQLDMNHNTNGFYGVNEALLSPITLLISLFNYTIFHIIQMHDVAIYPQFMVWVGIRSAVFHWFTAILNLRHYTLTVTDFSSETFALYVGTIYIIKGVEELGVNFYDGKFLNGFASVMVAILYTLSIYFLGYIGSTTYFNGMVRALLSDYAYPIATIF</sequence>
<dbReference type="GeneID" id="27704522"/>
<dbReference type="GO" id="GO:0046713">
    <property type="term" value="P:borate transport"/>
    <property type="evidence" value="ECO:0007669"/>
    <property type="project" value="TreeGrafter"/>
</dbReference>
<feature type="transmembrane region" description="Helical" evidence="5">
    <location>
        <begin position="50"/>
        <end position="72"/>
    </location>
</feature>
<dbReference type="Pfam" id="PF00955">
    <property type="entry name" value="HCO3_cotransp"/>
    <property type="match status" value="1"/>
</dbReference>
<accession>A0A0D2H9R5</accession>
<evidence type="ECO:0000313" key="7">
    <source>
        <dbReference type="EMBL" id="KIW87620.1"/>
    </source>
</evidence>
<dbReference type="InterPro" id="IPR011531">
    <property type="entry name" value="HCO3_transpt-like_TM_dom"/>
</dbReference>
<dbReference type="GO" id="GO:0005452">
    <property type="term" value="F:solute:inorganic anion antiporter activity"/>
    <property type="evidence" value="ECO:0007669"/>
    <property type="project" value="InterPro"/>
</dbReference>
<dbReference type="Proteomes" id="UP000053789">
    <property type="component" value="Unassembled WGS sequence"/>
</dbReference>
<feature type="transmembrane region" description="Helical" evidence="5">
    <location>
        <begin position="84"/>
        <end position="109"/>
    </location>
</feature>
<evidence type="ECO:0000256" key="3">
    <source>
        <dbReference type="ARBA" id="ARBA00022989"/>
    </source>
</evidence>
<evidence type="ECO:0000256" key="4">
    <source>
        <dbReference type="ARBA" id="ARBA00023136"/>
    </source>
</evidence>
<dbReference type="GO" id="GO:0005886">
    <property type="term" value="C:plasma membrane"/>
    <property type="evidence" value="ECO:0007669"/>
    <property type="project" value="TreeGrafter"/>
</dbReference>
<dbReference type="InterPro" id="IPR003020">
    <property type="entry name" value="HCO3_transpt_euk"/>
</dbReference>
<evidence type="ECO:0000256" key="1">
    <source>
        <dbReference type="ARBA" id="ARBA00004141"/>
    </source>
</evidence>
<name>A0A0D2H9R5_CLAB1</name>
<dbReference type="EMBL" id="KN847002">
    <property type="protein sequence ID" value="KIW87620.1"/>
    <property type="molecule type" value="Genomic_DNA"/>
</dbReference>
<gene>
    <name evidence="7" type="ORF">Z519_11594</name>
</gene>
<feature type="domain" description="Bicarbonate transporter-like transmembrane" evidence="6">
    <location>
        <begin position="29"/>
        <end position="92"/>
    </location>
</feature>
<dbReference type="OrthoDB" id="1735926at2759"/>
<proteinExistence type="predicted"/>
<dbReference type="GO" id="GO:0050801">
    <property type="term" value="P:monoatomic ion homeostasis"/>
    <property type="evidence" value="ECO:0007669"/>
    <property type="project" value="TreeGrafter"/>
</dbReference>
<evidence type="ECO:0000256" key="5">
    <source>
        <dbReference type="SAM" id="Phobius"/>
    </source>
</evidence>
<feature type="transmembrane region" description="Helical" evidence="5">
    <location>
        <begin position="180"/>
        <end position="204"/>
    </location>
</feature>
<dbReference type="Gene3D" id="1.10.287.570">
    <property type="entry name" value="Helical hairpin bin"/>
    <property type="match status" value="1"/>
</dbReference>
<protein>
    <recommendedName>
        <fullName evidence="6">Bicarbonate transporter-like transmembrane domain-containing protein</fullName>
    </recommendedName>
</protein>
<dbReference type="PANTHER" id="PTHR11453">
    <property type="entry name" value="ANION EXCHANGE PROTEIN"/>
    <property type="match status" value="1"/>
</dbReference>
<dbReference type="GO" id="GO:0006820">
    <property type="term" value="P:monoatomic anion transport"/>
    <property type="evidence" value="ECO:0007669"/>
    <property type="project" value="InterPro"/>
</dbReference>
<evidence type="ECO:0000259" key="6">
    <source>
        <dbReference type="Pfam" id="PF00955"/>
    </source>
</evidence>
<keyword evidence="2 5" id="KW-0812">Transmembrane</keyword>